<keyword evidence="1" id="KW-0540">Nuclease</keyword>
<protein>
    <recommendedName>
        <fullName evidence="6">3'-5' exonuclease</fullName>
    </recommendedName>
    <alternativeName>
        <fullName evidence="7">Werner Syndrome-like exonuclease</fullName>
    </alternativeName>
</protein>
<evidence type="ECO:0000256" key="5">
    <source>
        <dbReference type="ARBA" id="ARBA00022842"/>
    </source>
</evidence>
<dbReference type="AlphaFoldDB" id="A0A2T4TZ34"/>
<reference evidence="9 10" key="1">
    <citation type="submission" date="2017-09" db="EMBL/GenBank/DDBJ databases">
        <title>Bloom of a denitrifying methanotroph, Candidatus Methylomirabilis limnetica, in a deep stratified lake.</title>
        <authorList>
            <person name="Graf J.S."/>
            <person name="Marchant H.K."/>
            <person name="Tienken D."/>
            <person name="Hach P.F."/>
            <person name="Brand A."/>
            <person name="Schubert C.J."/>
            <person name="Kuypers M.M."/>
            <person name="Milucka J."/>
        </authorList>
    </citation>
    <scope>NUCLEOTIDE SEQUENCE [LARGE SCALE GENOMIC DNA]</scope>
    <source>
        <strain evidence="9 10">Zug</strain>
    </source>
</reference>
<dbReference type="GO" id="GO:0006139">
    <property type="term" value="P:nucleobase-containing compound metabolic process"/>
    <property type="evidence" value="ECO:0007669"/>
    <property type="project" value="InterPro"/>
</dbReference>
<feature type="domain" description="3'-5' exonuclease" evidence="8">
    <location>
        <begin position="59"/>
        <end position="228"/>
    </location>
</feature>
<dbReference type="InterPro" id="IPR036397">
    <property type="entry name" value="RNaseH_sf"/>
</dbReference>
<keyword evidence="3" id="KW-0378">Hydrolase</keyword>
<proteinExistence type="predicted"/>
<name>A0A2T4TZ34_9BACT</name>
<organism evidence="9 10">
    <name type="scientific">Candidatus Methylomirabilis limnetica</name>
    <dbReference type="NCBI Taxonomy" id="2033718"/>
    <lineage>
        <taxon>Bacteria</taxon>
        <taxon>Candidatus Methylomirabilota</taxon>
        <taxon>Candidatus Methylomirabilia</taxon>
        <taxon>Candidatus Methylomirabilales</taxon>
        <taxon>Candidatus Methylomirabilaceae</taxon>
        <taxon>Candidatus Methylomirabilis</taxon>
    </lineage>
</organism>
<evidence type="ECO:0000313" key="10">
    <source>
        <dbReference type="Proteomes" id="UP000241436"/>
    </source>
</evidence>
<keyword evidence="2" id="KW-0479">Metal-binding</keyword>
<accession>A0A2T4TZ34</accession>
<evidence type="ECO:0000256" key="7">
    <source>
        <dbReference type="ARBA" id="ARBA00042761"/>
    </source>
</evidence>
<comment type="caution">
    <text evidence="9">The sequence shown here is derived from an EMBL/GenBank/DDBJ whole genome shotgun (WGS) entry which is preliminary data.</text>
</comment>
<reference evidence="10" key="2">
    <citation type="journal article" date="2018" name="Environ. Microbiol.">
        <title>Bloom of a denitrifying methanotroph, 'Candidatus Methylomirabilis limnetica', in a deep stratified lake.</title>
        <authorList>
            <person name="Graf J.S."/>
            <person name="Mayr M.J."/>
            <person name="Marchant H.K."/>
            <person name="Tienken D."/>
            <person name="Hach P.F."/>
            <person name="Brand A."/>
            <person name="Schubert C.J."/>
            <person name="Kuypers M.M."/>
            <person name="Milucka J."/>
        </authorList>
    </citation>
    <scope>NUCLEOTIDE SEQUENCE [LARGE SCALE GENOMIC DNA]</scope>
    <source>
        <strain evidence="10">Zug</strain>
    </source>
</reference>
<dbReference type="GO" id="GO:0046872">
    <property type="term" value="F:metal ion binding"/>
    <property type="evidence" value="ECO:0007669"/>
    <property type="project" value="UniProtKB-KW"/>
</dbReference>
<dbReference type="InterPro" id="IPR012337">
    <property type="entry name" value="RNaseH-like_sf"/>
</dbReference>
<dbReference type="EMBL" id="NVQC01000016">
    <property type="protein sequence ID" value="PTL36338.1"/>
    <property type="molecule type" value="Genomic_DNA"/>
</dbReference>
<dbReference type="SUPFAM" id="SSF53098">
    <property type="entry name" value="Ribonuclease H-like"/>
    <property type="match status" value="1"/>
</dbReference>
<dbReference type="Proteomes" id="UP000241436">
    <property type="component" value="Unassembled WGS sequence"/>
</dbReference>
<keyword evidence="10" id="KW-1185">Reference proteome</keyword>
<keyword evidence="4 9" id="KW-0269">Exonuclease</keyword>
<evidence type="ECO:0000256" key="4">
    <source>
        <dbReference type="ARBA" id="ARBA00022839"/>
    </source>
</evidence>
<dbReference type="PANTHER" id="PTHR13620:SF109">
    <property type="entry name" value="3'-5' EXONUCLEASE"/>
    <property type="match status" value="1"/>
</dbReference>
<gene>
    <name evidence="9" type="ORF">CLG94_04710</name>
</gene>
<keyword evidence="5" id="KW-0460">Magnesium</keyword>
<evidence type="ECO:0000256" key="1">
    <source>
        <dbReference type="ARBA" id="ARBA00022722"/>
    </source>
</evidence>
<evidence type="ECO:0000256" key="2">
    <source>
        <dbReference type="ARBA" id="ARBA00022723"/>
    </source>
</evidence>
<dbReference type="InterPro" id="IPR051132">
    <property type="entry name" value="3-5_Exonuclease_domain"/>
</dbReference>
<dbReference type="PANTHER" id="PTHR13620">
    <property type="entry name" value="3-5 EXONUCLEASE"/>
    <property type="match status" value="1"/>
</dbReference>
<dbReference type="GO" id="GO:0008408">
    <property type="term" value="F:3'-5' exonuclease activity"/>
    <property type="evidence" value="ECO:0007669"/>
    <property type="project" value="InterPro"/>
</dbReference>
<evidence type="ECO:0000259" key="8">
    <source>
        <dbReference type="SMART" id="SM00474"/>
    </source>
</evidence>
<evidence type="ECO:0000256" key="6">
    <source>
        <dbReference type="ARBA" id="ARBA00040531"/>
    </source>
</evidence>
<evidence type="ECO:0000313" key="9">
    <source>
        <dbReference type="EMBL" id="PTL36338.1"/>
    </source>
</evidence>
<dbReference type="GO" id="GO:0003676">
    <property type="term" value="F:nucleic acid binding"/>
    <property type="evidence" value="ECO:0007669"/>
    <property type="project" value="InterPro"/>
</dbReference>
<sequence length="229" mass="25536">MRSCDVEAHRCRGPGATRSWLSMLPMSRDPAAPLPPESAQRISREEMSELPIRSYEGSVRLVAAPADLQRAMHDICQESVVGFDIETRPAFRPGESYLPSLVQFATAGAVYLMQVQQQDYSAVMQEIFSSEKITKAGVSVADDLRNLKKLFEFEERAVVDLGKVAKRHGLKQTGVRNLAGIFLGTRIPKGAKTTNWAAHRLTPQQIAYAATDAWACRELYLRFKQLNLV</sequence>
<evidence type="ECO:0000256" key="3">
    <source>
        <dbReference type="ARBA" id="ARBA00022801"/>
    </source>
</evidence>
<dbReference type="Pfam" id="PF01612">
    <property type="entry name" value="DNA_pol_A_exo1"/>
    <property type="match status" value="1"/>
</dbReference>
<dbReference type="CDD" id="cd06141">
    <property type="entry name" value="WRN_exo"/>
    <property type="match status" value="1"/>
</dbReference>
<dbReference type="InterPro" id="IPR002562">
    <property type="entry name" value="3'-5'_exonuclease_dom"/>
</dbReference>
<dbReference type="SMART" id="SM00474">
    <property type="entry name" value="35EXOc"/>
    <property type="match status" value="1"/>
</dbReference>
<dbReference type="Gene3D" id="3.30.420.10">
    <property type="entry name" value="Ribonuclease H-like superfamily/Ribonuclease H"/>
    <property type="match status" value="1"/>
</dbReference>